<organism evidence="7 8">
    <name type="scientific">Mycolicibacterium bacteremicum</name>
    <name type="common">Mycobacterium bacteremicum</name>
    <dbReference type="NCBI Taxonomy" id="564198"/>
    <lineage>
        <taxon>Bacteria</taxon>
        <taxon>Bacillati</taxon>
        <taxon>Actinomycetota</taxon>
        <taxon>Actinomycetes</taxon>
        <taxon>Mycobacteriales</taxon>
        <taxon>Mycobacteriaceae</taxon>
        <taxon>Mycolicibacterium</taxon>
    </lineage>
</organism>
<evidence type="ECO:0000256" key="3">
    <source>
        <dbReference type="ARBA" id="ARBA00022603"/>
    </source>
</evidence>
<dbReference type="PANTHER" id="PTHR43619">
    <property type="entry name" value="S-ADENOSYL-L-METHIONINE-DEPENDENT METHYLTRANSFERASE YKTD-RELATED"/>
    <property type="match status" value="1"/>
</dbReference>
<dbReference type="NCBIfam" id="TIGR00027">
    <property type="entry name" value="mthyl_TIGR00027"/>
    <property type="match status" value="1"/>
</dbReference>
<dbReference type="OrthoDB" id="9806164at2"/>
<dbReference type="PANTHER" id="PTHR43619:SF2">
    <property type="entry name" value="S-ADENOSYL-L-METHIONINE-DEPENDENT METHYLTRANSFERASES SUPERFAMILY PROTEIN"/>
    <property type="match status" value="1"/>
</dbReference>
<dbReference type="Proteomes" id="UP000192366">
    <property type="component" value="Unassembled WGS sequence"/>
</dbReference>
<keyword evidence="4 7" id="KW-0808">Transferase</keyword>
<keyword evidence="5 6" id="KW-0949">S-adenosyl-L-methionine</keyword>
<dbReference type="InterPro" id="IPR011610">
    <property type="entry name" value="SAM_mthyl_Trfase_ML2640-like"/>
</dbReference>
<protein>
    <recommendedName>
        <fullName evidence="6">S-adenosyl-L-methionine-dependent methyltransferase</fullName>
        <ecNumber evidence="6">2.1.1.-</ecNumber>
    </recommendedName>
</protein>
<sequence>MGRADDDTWDLTSSVGVTATVVAMQRAIATRTGVAQIDDPYAEPLVAAVGVPTYTRHARGEFDGDGPADALRMADGIAVRTRWFDEFVIDALGAGIRQFVILASGLDARAYRLPWPADATVFELDKSEVIDLKTRTLADLGALPVPRHEAIGVDLRDDWPAALRRGGFDPGRPTAWLAEGLLIYLPPEAQDRLLDNVTALSAPGSRLATENTSTITAEELQEMSERMRATQQEWREQGLDLVEEVDVAELFYAGDRTPAATHLSDTGWAVSLRQSSDLFVEYGLAPTSAASASFGDIVYLYATLE</sequence>
<keyword evidence="8" id="KW-1185">Reference proteome</keyword>
<dbReference type="EC" id="2.1.1.-" evidence="6"/>
<evidence type="ECO:0000313" key="7">
    <source>
        <dbReference type="EMBL" id="ORA03133.1"/>
    </source>
</evidence>
<dbReference type="InterPro" id="IPR029063">
    <property type="entry name" value="SAM-dependent_MTases_sf"/>
</dbReference>
<name>A0A1W9YSX5_MYCBA</name>
<comment type="caution">
    <text evidence="7">The sequence shown here is derived from an EMBL/GenBank/DDBJ whole genome shotgun (WGS) entry which is preliminary data.</text>
</comment>
<evidence type="ECO:0000256" key="4">
    <source>
        <dbReference type="ARBA" id="ARBA00022679"/>
    </source>
</evidence>
<dbReference type="EMBL" id="MVHJ01000020">
    <property type="protein sequence ID" value="ORA03133.1"/>
    <property type="molecule type" value="Genomic_DNA"/>
</dbReference>
<proteinExistence type="inferred from homology"/>
<dbReference type="Gene3D" id="3.40.50.150">
    <property type="entry name" value="Vaccinia Virus protein VP39"/>
    <property type="match status" value="1"/>
</dbReference>
<dbReference type="STRING" id="564198.BST17_20525"/>
<comment type="function">
    <text evidence="1 6">Exhibits S-adenosyl-L-methionine-dependent methyltransferase activity.</text>
</comment>
<keyword evidence="3 6" id="KW-0489">Methyltransferase</keyword>
<dbReference type="RefSeq" id="WP_083060738.1">
    <property type="nucleotide sequence ID" value="NZ_JACKVM010000011.1"/>
</dbReference>
<evidence type="ECO:0000256" key="5">
    <source>
        <dbReference type="ARBA" id="ARBA00022691"/>
    </source>
</evidence>
<dbReference type="SUPFAM" id="SSF53335">
    <property type="entry name" value="S-adenosyl-L-methionine-dependent methyltransferases"/>
    <property type="match status" value="1"/>
</dbReference>
<evidence type="ECO:0000256" key="2">
    <source>
        <dbReference type="ARBA" id="ARBA00008138"/>
    </source>
</evidence>
<accession>A0A1W9YSX5</accession>
<dbReference type="GO" id="GO:0008168">
    <property type="term" value="F:methyltransferase activity"/>
    <property type="evidence" value="ECO:0007669"/>
    <property type="project" value="UniProtKB-UniRule"/>
</dbReference>
<dbReference type="Pfam" id="PF04072">
    <property type="entry name" value="LCM"/>
    <property type="match status" value="1"/>
</dbReference>
<gene>
    <name evidence="7" type="ORF">BST17_20525</name>
</gene>
<dbReference type="InterPro" id="IPR007213">
    <property type="entry name" value="Ppm1/Ppm2/Tcmp"/>
</dbReference>
<evidence type="ECO:0000313" key="8">
    <source>
        <dbReference type="Proteomes" id="UP000192366"/>
    </source>
</evidence>
<dbReference type="GO" id="GO:0032259">
    <property type="term" value="P:methylation"/>
    <property type="evidence" value="ECO:0007669"/>
    <property type="project" value="UniProtKB-KW"/>
</dbReference>
<dbReference type="AlphaFoldDB" id="A0A1W9YSX5"/>
<evidence type="ECO:0000256" key="6">
    <source>
        <dbReference type="RuleBase" id="RU362030"/>
    </source>
</evidence>
<evidence type="ECO:0000256" key="1">
    <source>
        <dbReference type="ARBA" id="ARBA00003907"/>
    </source>
</evidence>
<reference evidence="7 8" key="1">
    <citation type="submission" date="2017-02" db="EMBL/GenBank/DDBJ databases">
        <title>The new phylogeny of genus Mycobacterium.</title>
        <authorList>
            <person name="Tortoli E."/>
            <person name="Trovato A."/>
            <person name="Cirillo D.M."/>
        </authorList>
    </citation>
    <scope>NUCLEOTIDE SEQUENCE [LARGE SCALE GENOMIC DNA]</scope>
    <source>
        <strain evidence="7 8">DSM 45578</strain>
    </source>
</reference>
<comment type="similarity">
    <text evidence="2 6">Belongs to the UPF0677 family.</text>
</comment>